<evidence type="ECO:0000313" key="3">
    <source>
        <dbReference type="Proteomes" id="UP001054854"/>
    </source>
</evidence>
<evidence type="ECO:0000256" key="1">
    <source>
        <dbReference type="SAM" id="MobiDB-lite"/>
    </source>
</evidence>
<feature type="compositionally biased region" description="Basic and acidic residues" evidence="1">
    <location>
        <begin position="1"/>
        <end position="14"/>
    </location>
</feature>
<feature type="region of interest" description="Disordered" evidence="1">
    <location>
        <begin position="1"/>
        <end position="24"/>
    </location>
</feature>
<comment type="caution">
    <text evidence="2">The sequence shown here is derived from an EMBL/GenBank/DDBJ whole genome shotgun (WGS) entry which is preliminary data.</text>
</comment>
<keyword evidence="3" id="KW-1185">Reference proteome</keyword>
<dbReference type="Proteomes" id="UP001054854">
    <property type="component" value="Unassembled WGS sequence"/>
</dbReference>
<feature type="region of interest" description="Disordered" evidence="1">
    <location>
        <begin position="43"/>
        <end position="100"/>
    </location>
</feature>
<protein>
    <submittedName>
        <fullName evidence="2">Uncharacterized protein</fullName>
    </submittedName>
</protein>
<evidence type="ECO:0000313" key="2">
    <source>
        <dbReference type="EMBL" id="GHJ26636.1"/>
    </source>
</evidence>
<reference evidence="2" key="1">
    <citation type="submission" date="2024-05" db="EMBL/GenBank/DDBJ databases">
        <title>Whole genome shotgun sequence of Streptomyces hygroscopicus NBRC 113678.</title>
        <authorList>
            <person name="Komaki H."/>
            <person name="Tamura T."/>
        </authorList>
    </citation>
    <scope>NUCLEOTIDE SEQUENCE</scope>
    <source>
        <strain evidence="2">N11-34</strain>
    </source>
</reference>
<organism evidence="2 3">
    <name type="scientific">Streptomyces hygroscopicus</name>
    <dbReference type="NCBI Taxonomy" id="1912"/>
    <lineage>
        <taxon>Bacteria</taxon>
        <taxon>Bacillati</taxon>
        <taxon>Actinomycetota</taxon>
        <taxon>Actinomycetes</taxon>
        <taxon>Kitasatosporales</taxon>
        <taxon>Streptomycetaceae</taxon>
        <taxon>Streptomyces</taxon>
        <taxon>Streptomyces violaceusniger group</taxon>
    </lineage>
</organism>
<dbReference type="EMBL" id="BNEK01000002">
    <property type="protein sequence ID" value="GHJ26636.1"/>
    <property type="molecule type" value="Genomic_DNA"/>
</dbReference>
<accession>A0ABQ3TTH0</accession>
<proteinExistence type="predicted"/>
<gene>
    <name evidence="2" type="ORF">TPA0910_10690</name>
</gene>
<name>A0ABQ3TTH0_STRHY</name>
<sequence length="133" mass="14247">MLRLKVEHLSKDHPGPGPPGGQLHSFRAAKELDAILARLKKNPVPFWPNPAKTRERDAPAGAGALVRRPCPPVRGRPAREPERTRAGGRALGPGERTPTVFLSRSGRCVAAAVSAPVGAPVPRRDDLSWPPGR</sequence>